<evidence type="ECO:0000256" key="2">
    <source>
        <dbReference type="ARBA" id="ARBA00022475"/>
    </source>
</evidence>
<feature type="region of interest" description="Disordered" evidence="7">
    <location>
        <begin position="1"/>
        <end position="30"/>
    </location>
</feature>
<reference evidence="10" key="1">
    <citation type="journal article" date="2019" name="Int. J. Syst. Evol. Microbiol.">
        <title>The Global Catalogue of Microorganisms (GCM) 10K type strain sequencing project: providing services to taxonomists for standard genome sequencing and annotation.</title>
        <authorList>
            <consortium name="The Broad Institute Genomics Platform"/>
            <consortium name="The Broad Institute Genome Sequencing Center for Infectious Disease"/>
            <person name="Wu L."/>
            <person name="Ma J."/>
        </authorList>
    </citation>
    <scope>NUCLEOTIDE SEQUENCE [LARGE SCALE GENOMIC DNA]</scope>
    <source>
        <strain evidence="10">JCM 31696</strain>
    </source>
</reference>
<dbReference type="PANTHER" id="PTHR34390">
    <property type="entry name" value="UPF0442 PROTEIN YJJB-RELATED"/>
    <property type="match status" value="1"/>
</dbReference>
<evidence type="ECO:0000256" key="7">
    <source>
        <dbReference type="SAM" id="MobiDB-lite"/>
    </source>
</evidence>
<evidence type="ECO:0000259" key="8">
    <source>
        <dbReference type="Pfam" id="PF06738"/>
    </source>
</evidence>
<keyword evidence="5" id="KW-0472">Membrane</keyword>
<evidence type="ECO:0000256" key="5">
    <source>
        <dbReference type="ARBA" id="ARBA00023136"/>
    </source>
</evidence>
<evidence type="ECO:0000256" key="3">
    <source>
        <dbReference type="ARBA" id="ARBA00022692"/>
    </source>
</evidence>
<keyword evidence="4" id="KW-1133">Transmembrane helix</keyword>
<evidence type="ECO:0000256" key="6">
    <source>
        <dbReference type="ARBA" id="ARBA00034125"/>
    </source>
</evidence>
<evidence type="ECO:0000256" key="4">
    <source>
        <dbReference type="ARBA" id="ARBA00022989"/>
    </source>
</evidence>
<keyword evidence="10" id="KW-1185">Reference proteome</keyword>
<gene>
    <name evidence="9" type="ORF">ACFQ07_05220</name>
</gene>
<dbReference type="Proteomes" id="UP001597083">
    <property type="component" value="Unassembled WGS sequence"/>
</dbReference>
<accession>A0ABW3CAV8</accession>
<feature type="domain" description="Threonine/serine exporter-like N-terminal" evidence="8">
    <location>
        <begin position="38"/>
        <end position="88"/>
    </location>
</feature>
<keyword evidence="3" id="KW-0812">Transmembrane</keyword>
<evidence type="ECO:0000313" key="10">
    <source>
        <dbReference type="Proteomes" id="UP001597083"/>
    </source>
</evidence>
<name>A0ABW3CAV8_9ACTN</name>
<evidence type="ECO:0000313" key="9">
    <source>
        <dbReference type="EMBL" id="MFD0851606.1"/>
    </source>
</evidence>
<comment type="subcellular location">
    <subcellularLocation>
        <location evidence="1">Cell membrane</location>
        <topology evidence="1">Multi-pass membrane protein</topology>
    </subcellularLocation>
</comment>
<dbReference type="Pfam" id="PF06738">
    <property type="entry name" value="ThrE"/>
    <property type="match status" value="1"/>
</dbReference>
<evidence type="ECO:0000256" key="1">
    <source>
        <dbReference type="ARBA" id="ARBA00004651"/>
    </source>
</evidence>
<dbReference type="PANTHER" id="PTHR34390:SF1">
    <property type="entry name" value="SUCCINATE TRANSPORTER SUBUNIT YJJB-RELATED"/>
    <property type="match status" value="1"/>
</dbReference>
<keyword evidence="2" id="KW-1003">Cell membrane</keyword>
<comment type="caution">
    <text evidence="9">The sequence shown here is derived from an EMBL/GenBank/DDBJ whole genome shotgun (WGS) entry which is preliminary data.</text>
</comment>
<dbReference type="EMBL" id="JBHTIR010000625">
    <property type="protein sequence ID" value="MFD0851606.1"/>
    <property type="molecule type" value="Genomic_DNA"/>
</dbReference>
<dbReference type="InterPro" id="IPR010619">
    <property type="entry name" value="ThrE-like_N"/>
</dbReference>
<feature type="non-terminal residue" evidence="9">
    <location>
        <position position="102"/>
    </location>
</feature>
<comment type="similarity">
    <text evidence="6">Belongs to the ThrE exporter (TC 2.A.79) family.</text>
</comment>
<organism evidence="9 10">
    <name type="scientific">Actinomadura adrarensis</name>
    <dbReference type="NCBI Taxonomy" id="1819600"/>
    <lineage>
        <taxon>Bacteria</taxon>
        <taxon>Bacillati</taxon>
        <taxon>Actinomycetota</taxon>
        <taxon>Actinomycetes</taxon>
        <taxon>Streptosporangiales</taxon>
        <taxon>Thermomonosporaceae</taxon>
        <taxon>Actinomadura</taxon>
    </lineage>
</organism>
<dbReference type="InterPro" id="IPR050539">
    <property type="entry name" value="ThrE_Dicarb/AminoAcid_Exp"/>
</dbReference>
<proteinExistence type="inferred from homology"/>
<sequence length="102" mass="11048">MARATERLRRTWQALMDSSPPEPPEDEPSEIVDPRAIDLVLRVGELLLASGQSTERVNEAMLGLAVAYELPRVEVQVTFTSLLVSAHPGGSALPVTGSRAIR</sequence>
<protein>
    <submittedName>
        <fullName evidence="9">Threonine/serine exporter family protein</fullName>
    </submittedName>
</protein>